<evidence type="ECO:0000313" key="1">
    <source>
        <dbReference type="EMBL" id="MCD9639077.1"/>
    </source>
</evidence>
<keyword evidence="2" id="KW-1185">Reference proteome</keyword>
<dbReference type="Proteomes" id="UP000823775">
    <property type="component" value="Unassembled WGS sequence"/>
</dbReference>
<accession>A0ABS8UWF5</accession>
<gene>
    <name evidence="1" type="ORF">HAX54_023361</name>
</gene>
<comment type="caution">
    <text evidence="1">The sequence shown here is derived from an EMBL/GenBank/DDBJ whole genome shotgun (WGS) entry which is preliminary data.</text>
</comment>
<organism evidence="1 2">
    <name type="scientific">Datura stramonium</name>
    <name type="common">Jimsonweed</name>
    <name type="synonym">Common thornapple</name>
    <dbReference type="NCBI Taxonomy" id="4076"/>
    <lineage>
        <taxon>Eukaryota</taxon>
        <taxon>Viridiplantae</taxon>
        <taxon>Streptophyta</taxon>
        <taxon>Embryophyta</taxon>
        <taxon>Tracheophyta</taxon>
        <taxon>Spermatophyta</taxon>
        <taxon>Magnoliopsida</taxon>
        <taxon>eudicotyledons</taxon>
        <taxon>Gunneridae</taxon>
        <taxon>Pentapetalae</taxon>
        <taxon>asterids</taxon>
        <taxon>lamiids</taxon>
        <taxon>Solanales</taxon>
        <taxon>Solanaceae</taxon>
        <taxon>Solanoideae</taxon>
        <taxon>Datureae</taxon>
        <taxon>Datura</taxon>
    </lineage>
</organism>
<sequence>MTTSLSEPLMSRRLYPVHLGIQCQSVTYPTKRCYKARTAGNVIGDHIDELSVRIGDHRLARMEEYYVSIKEKQSIHAEA</sequence>
<evidence type="ECO:0000313" key="2">
    <source>
        <dbReference type="Proteomes" id="UP000823775"/>
    </source>
</evidence>
<dbReference type="EMBL" id="JACEIK010002838">
    <property type="protein sequence ID" value="MCD9639077.1"/>
    <property type="molecule type" value="Genomic_DNA"/>
</dbReference>
<protein>
    <submittedName>
        <fullName evidence="1">Uncharacterized protein</fullName>
    </submittedName>
</protein>
<proteinExistence type="predicted"/>
<name>A0ABS8UWF5_DATST</name>
<reference evidence="1 2" key="1">
    <citation type="journal article" date="2021" name="BMC Genomics">
        <title>Datura genome reveals duplications of psychoactive alkaloid biosynthetic genes and high mutation rate following tissue culture.</title>
        <authorList>
            <person name="Rajewski A."/>
            <person name="Carter-House D."/>
            <person name="Stajich J."/>
            <person name="Litt A."/>
        </authorList>
    </citation>
    <scope>NUCLEOTIDE SEQUENCE [LARGE SCALE GENOMIC DNA]</scope>
    <source>
        <strain evidence="1">AR-01</strain>
    </source>
</reference>